<proteinExistence type="predicted"/>
<dbReference type="Proteomes" id="UP000789375">
    <property type="component" value="Unassembled WGS sequence"/>
</dbReference>
<comment type="caution">
    <text evidence="1">The sequence shown here is derived from an EMBL/GenBank/DDBJ whole genome shotgun (WGS) entry which is preliminary data.</text>
</comment>
<protein>
    <submittedName>
        <fullName evidence="1">7364_t:CDS:1</fullName>
    </submittedName>
</protein>
<gene>
    <name evidence="1" type="ORF">FMOSSE_LOCUS8037</name>
</gene>
<reference evidence="1" key="1">
    <citation type="submission" date="2021-06" db="EMBL/GenBank/DDBJ databases">
        <authorList>
            <person name="Kallberg Y."/>
            <person name="Tangrot J."/>
            <person name="Rosling A."/>
        </authorList>
    </citation>
    <scope>NUCLEOTIDE SEQUENCE</scope>
    <source>
        <strain evidence="1">87-6 pot B 2015</strain>
    </source>
</reference>
<accession>A0A9N9G7J7</accession>
<evidence type="ECO:0000313" key="2">
    <source>
        <dbReference type="Proteomes" id="UP000789375"/>
    </source>
</evidence>
<name>A0A9N9G7J7_FUNMO</name>
<keyword evidence="2" id="KW-1185">Reference proteome</keyword>
<organism evidence="1 2">
    <name type="scientific">Funneliformis mosseae</name>
    <name type="common">Endomycorrhizal fungus</name>
    <name type="synonym">Glomus mosseae</name>
    <dbReference type="NCBI Taxonomy" id="27381"/>
    <lineage>
        <taxon>Eukaryota</taxon>
        <taxon>Fungi</taxon>
        <taxon>Fungi incertae sedis</taxon>
        <taxon>Mucoromycota</taxon>
        <taxon>Glomeromycotina</taxon>
        <taxon>Glomeromycetes</taxon>
        <taxon>Glomerales</taxon>
        <taxon>Glomeraceae</taxon>
        <taxon>Funneliformis</taxon>
    </lineage>
</organism>
<evidence type="ECO:0000313" key="1">
    <source>
        <dbReference type="EMBL" id="CAG8582888.1"/>
    </source>
</evidence>
<sequence length="79" mass="9263">MMKNDCWSCTIILDAPMRFVTTGDYDVFTLNYVLEEEQLHGEKLTTSMIRGAIRSSQQQYFDDVPQYYSDNEYDEESDA</sequence>
<dbReference type="AlphaFoldDB" id="A0A9N9G7J7"/>
<dbReference type="EMBL" id="CAJVPP010002011">
    <property type="protein sequence ID" value="CAG8582888.1"/>
    <property type="molecule type" value="Genomic_DNA"/>
</dbReference>